<dbReference type="Proteomes" id="UP000230069">
    <property type="component" value="Unassembled WGS sequence"/>
</dbReference>
<keyword evidence="2" id="KW-1185">Reference proteome</keyword>
<evidence type="ECO:0000313" key="2">
    <source>
        <dbReference type="Proteomes" id="UP000230069"/>
    </source>
</evidence>
<organism evidence="1 2">
    <name type="scientific">Aquilegia coerulea</name>
    <name type="common">Rocky mountain columbine</name>
    <dbReference type="NCBI Taxonomy" id="218851"/>
    <lineage>
        <taxon>Eukaryota</taxon>
        <taxon>Viridiplantae</taxon>
        <taxon>Streptophyta</taxon>
        <taxon>Embryophyta</taxon>
        <taxon>Tracheophyta</taxon>
        <taxon>Spermatophyta</taxon>
        <taxon>Magnoliopsida</taxon>
        <taxon>Ranunculales</taxon>
        <taxon>Ranunculaceae</taxon>
        <taxon>Thalictroideae</taxon>
        <taxon>Aquilegia</taxon>
    </lineage>
</organism>
<protein>
    <submittedName>
        <fullName evidence="1">Uncharacterized protein</fullName>
    </submittedName>
</protein>
<dbReference type="AlphaFoldDB" id="A0A2G5C382"/>
<reference evidence="1 2" key="1">
    <citation type="submission" date="2017-09" db="EMBL/GenBank/DDBJ databases">
        <title>WGS assembly of Aquilegia coerulea Goldsmith.</title>
        <authorList>
            <person name="Hodges S."/>
            <person name="Kramer E."/>
            <person name="Nordborg M."/>
            <person name="Tomkins J."/>
            <person name="Borevitz J."/>
            <person name="Derieg N."/>
            <person name="Yan J."/>
            <person name="Mihaltcheva S."/>
            <person name="Hayes R.D."/>
            <person name="Rokhsar D."/>
        </authorList>
    </citation>
    <scope>NUCLEOTIDE SEQUENCE [LARGE SCALE GENOMIC DNA]</scope>
    <source>
        <strain evidence="2">cv. Goldsmith</strain>
    </source>
</reference>
<sequence>MHKKEEKKILSESYFNKKRSFPLSIKKKLMFMTVSSFYIVTISIKVTAEKEARFPLAANTHKPTYFITFNCD</sequence>
<dbReference type="EMBL" id="KZ305124">
    <property type="protein sequence ID" value="PIA25752.1"/>
    <property type="molecule type" value="Genomic_DNA"/>
</dbReference>
<gene>
    <name evidence="1" type="ORF">AQUCO_10800030v1</name>
</gene>
<proteinExistence type="predicted"/>
<evidence type="ECO:0000313" key="1">
    <source>
        <dbReference type="EMBL" id="PIA25752.1"/>
    </source>
</evidence>
<dbReference type="InParanoid" id="A0A2G5C382"/>
<name>A0A2G5C382_AQUCA</name>
<accession>A0A2G5C382</accession>